<keyword evidence="1" id="KW-1133">Transmembrane helix</keyword>
<comment type="caution">
    <text evidence="3">The sequence shown here is derived from an EMBL/GenBank/DDBJ whole genome shotgun (WGS) entry which is preliminary data.</text>
</comment>
<name>A0A0F0LAK3_9MICO</name>
<feature type="transmembrane region" description="Helical" evidence="1">
    <location>
        <begin position="91"/>
        <end position="110"/>
    </location>
</feature>
<feature type="domain" description="VanZ-like" evidence="2">
    <location>
        <begin position="20"/>
        <end position="137"/>
    </location>
</feature>
<dbReference type="InterPro" id="IPR053150">
    <property type="entry name" value="Teicoplanin_resist-assoc"/>
</dbReference>
<dbReference type="PANTHER" id="PTHR36834">
    <property type="entry name" value="MEMBRANE PROTEIN-RELATED"/>
    <property type="match status" value="1"/>
</dbReference>
<dbReference type="InterPro" id="IPR006976">
    <property type="entry name" value="VanZ-like"/>
</dbReference>
<evidence type="ECO:0000313" key="3">
    <source>
        <dbReference type="EMBL" id="KJL29315.1"/>
    </source>
</evidence>
<gene>
    <name evidence="3" type="ORF">RS83_01944</name>
</gene>
<proteinExistence type="predicted"/>
<feature type="transmembrane region" description="Helical" evidence="1">
    <location>
        <begin position="12"/>
        <end position="30"/>
    </location>
</feature>
<feature type="transmembrane region" description="Helical" evidence="1">
    <location>
        <begin position="116"/>
        <end position="138"/>
    </location>
</feature>
<dbReference type="EMBL" id="JYIW01000024">
    <property type="protein sequence ID" value="KJL29315.1"/>
    <property type="molecule type" value="Genomic_DNA"/>
</dbReference>
<protein>
    <submittedName>
        <fullName evidence="3">VanZ like family protein</fullName>
    </submittedName>
</protein>
<dbReference type="PANTHER" id="PTHR36834:SF1">
    <property type="entry name" value="INTEGRAL MEMBRANE PROTEIN"/>
    <property type="match status" value="1"/>
</dbReference>
<evidence type="ECO:0000256" key="1">
    <source>
        <dbReference type="SAM" id="Phobius"/>
    </source>
</evidence>
<dbReference type="OrthoDB" id="3787741at2"/>
<dbReference type="PATRIC" id="fig|82380.11.peg.1980"/>
<dbReference type="Pfam" id="PF04892">
    <property type="entry name" value="VanZ"/>
    <property type="match status" value="1"/>
</dbReference>
<dbReference type="AlphaFoldDB" id="A0A0F0LAK3"/>
<feature type="transmembrane region" description="Helical" evidence="1">
    <location>
        <begin position="66"/>
        <end position="84"/>
    </location>
</feature>
<dbReference type="Proteomes" id="UP000033640">
    <property type="component" value="Unassembled WGS sequence"/>
</dbReference>
<evidence type="ECO:0000313" key="4">
    <source>
        <dbReference type="Proteomes" id="UP000033640"/>
    </source>
</evidence>
<organism evidence="3 4">
    <name type="scientific">Microbacterium oxydans</name>
    <dbReference type="NCBI Taxonomy" id="82380"/>
    <lineage>
        <taxon>Bacteria</taxon>
        <taxon>Bacillati</taxon>
        <taxon>Actinomycetota</taxon>
        <taxon>Actinomycetes</taxon>
        <taxon>Micrococcales</taxon>
        <taxon>Microbacteriaceae</taxon>
        <taxon>Microbacterium</taxon>
    </lineage>
</organism>
<keyword evidence="1" id="KW-0472">Membrane</keyword>
<dbReference type="RefSeq" id="WP_052679051.1">
    <property type="nucleotide sequence ID" value="NZ_JYIW01000024.1"/>
</dbReference>
<reference evidence="3 4" key="1">
    <citation type="submission" date="2015-02" db="EMBL/GenBank/DDBJ databases">
        <title>Draft genome sequences of ten Microbacterium spp. with emphasis on heavy metal contaminated environments.</title>
        <authorList>
            <person name="Corretto E."/>
        </authorList>
    </citation>
    <scope>NUCLEOTIDE SEQUENCE [LARGE SCALE GENOMIC DNA]</scope>
    <source>
        <strain evidence="3 4">BEL4b</strain>
    </source>
</reference>
<evidence type="ECO:0000259" key="2">
    <source>
        <dbReference type="Pfam" id="PF04892"/>
    </source>
</evidence>
<keyword evidence="1" id="KW-0812">Transmembrane</keyword>
<sequence length="154" mass="16674">MPVSRIPTLAVIARVLLVPYVIGLALIVWLPASIAGRVTGIAFRLARYVSEHFGVALSTSYTVFEFLANIALFVPFGLLLAAAWPRRSPWLIILIGYAVSATIELGQTLLPSRFPTISDVIANTLGTIIGCVVARMLLSLSPTHRRFRASTVEA</sequence>
<accession>A0A0F0LAK3</accession>